<evidence type="ECO:0000256" key="4">
    <source>
        <dbReference type="ARBA" id="ARBA00022692"/>
    </source>
</evidence>
<dbReference type="InterPro" id="IPR002524">
    <property type="entry name" value="Cation_efflux"/>
</dbReference>
<evidence type="ECO:0000256" key="5">
    <source>
        <dbReference type="ARBA" id="ARBA00022989"/>
    </source>
</evidence>
<dbReference type="GO" id="GO:0005385">
    <property type="term" value="F:zinc ion transmembrane transporter activity"/>
    <property type="evidence" value="ECO:0007669"/>
    <property type="project" value="TreeGrafter"/>
</dbReference>
<evidence type="ECO:0000313" key="11">
    <source>
        <dbReference type="EMBL" id="KRN79802.1"/>
    </source>
</evidence>
<feature type="transmembrane region" description="Helical" evidence="8">
    <location>
        <begin position="121"/>
        <end position="143"/>
    </location>
</feature>
<name>A0A0R2JZ97_9LACO</name>
<keyword evidence="4 8" id="KW-0812">Transmembrane</keyword>
<dbReference type="InterPro" id="IPR058533">
    <property type="entry name" value="Cation_efflux_TM"/>
</dbReference>
<dbReference type="InterPro" id="IPR027469">
    <property type="entry name" value="Cation_efflux_TMD_sf"/>
</dbReference>
<dbReference type="EMBL" id="JQBK01000128">
    <property type="protein sequence ID" value="KRN79802.1"/>
    <property type="molecule type" value="Genomic_DNA"/>
</dbReference>
<feature type="transmembrane region" description="Helical" evidence="8">
    <location>
        <begin position="49"/>
        <end position="69"/>
    </location>
</feature>
<accession>A0A0R2JZ97</accession>
<evidence type="ECO:0000313" key="12">
    <source>
        <dbReference type="Proteomes" id="UP000051491"/>
    </source>
</evidence>
<dbReference type="PANTHER" id="PTHR11562">
    <property type="entry name" value="CATION EFFLUX PROTEIN/ ZINC TRANSPORTER"/>
    <property type="match status" value="1"/>
</dbReference>
<evidence type="ECO:0000256" key="1">
    <source>
        <dbReference type="ARBA" id="ARBA00004141"/>
    </source>
</evidence>
<dbReference type="SUPFAM" id="SSF160240">
    <property type="entry name" value="Cation efflux protein cytoplasmic domain-like"/>
    <property type="match status" value="1"/>
</dbReference>
<dbReference type="Proteomes" id="UP000051491">
    <property type="component" value="Unassembled WGS sequence"/>
</dbReference>
<dbReference type="Pfam" id="PF16916">
    <property type="entry name" value="ZT_dimer"/>
    <property type="match status" value="1"/>
</dbReference>
<dbReference type="InterPro" id="IPR027470">
    <property type="entry name" value="Cation_efflux_CTD"/>
</dbReference>
<keyword evidence="6" id="KW-0406">Ion transport</keyword>
<keyword evidence="3" id="KW-0813">Transport</keyword>
<protein>
    <submittedName>
        <fullName evidence="11">Co Zn Cd efflux system component</fullName>
    </submittedName>
</protein>
<dbReference type="SUPFAM" id="SSF161111">
    <property type="entry name" value="Cation efflux protein transmembrane domain-like"/>
    <property type="match status" value="1"/>
</dbReference>
<evidence type="ECO:0000259" key="10">
    <source>
        <dbReference type="Pfam" id="PF16916"/>
    </source>
</evidence>
<dbReference type="PANTHER" id="PTHR11562:SF17">
    <property type="entry name" value="RE54080P-RELATED"/>
    <property type="match status" value="1"/>
</dbReference>
<reference evidence="11 12" key="1">
    <citation type="journal article" date="2015" name="Genome Announc.">
        <title>Expanding the biotechnology potential of lactobacilli through comparative genomics of 213 strains and associated genera.</title>
        <authorList>
            <person name="Sun Z."/>
            <person name="Harris H.M."/>
            <person name="McCann A."/>
            <person name="Guo C."/>
            <person name="Argimon S."/>
            <person name="Zhang W."/>
            <person name="Yang X."/>
            <person name="Jeffery I.B."/>
            <person name="Cooney J.C."/>
            <person name="Kagawa T.F."/>
            <person name="Liu W."/>
            <person name="Song Y."/>
            <person name="Salvetti E."/>
            <person name="Wrobel A."/>
            <person name="Rasinkangas P."/>
            <person name="Parkhill J."/>
            <person name="Rea M.C."/>
            <person name="O'Sullivan O."/>
            <person name="Ritari J."/>
            <person name="Douillard F.P."/>
            <person name="Paul Ross R."/>
            <person name="Yang R."/>
            <person name="Briner A.E."/>
            <person name="Felis G.E."/>
            <person name="de Vos W.M."/>
            <person name="Barrangou R."/>
            <person name="Klaenhammer T.R."/>
            <person name="Caufield P.W."/>
            <person name="Cui Y."/>
            <person name="Zhang H."/>
            <person name="O'Toole P.W."/>
        </authorList>
    </citation>
    <scope>NUCLEOTIDE SEQUENCE [LARGE SCALE GENOMIC DNA]</scope>
    <source>
        <strain evidence="11 12">DSM 15353</strain>
    </source>
</reference>
<dbReference type="AlphaFoldDB" id="A0A0R2JZ97"/>
<comment type="subcellular location">
    <subcellularLocation>
        <location evidence="1">Membrane</location>
        <topology evidence="1">Multi-pass membrane protein</topology>
    </subcellularLocation>
</comment>
<evidence type="ECO:0000256" key="2">
    <source>
        <dbReference type="ARBA" id="ARBA00008873"/>
    </source>
</evidence>
<feature type="transmembrane region" description="Helical" evidence="8">
    <location>
        <begin position="155"/>
        <end position="176"/>
    </location>
</feature>
<feature type="transmembrane region" description="Helical" evidence="8">
    <location>
        <begin position="182"/>
        <end position="203"/>
    </location>
</feature>
<proteinExistence type="inferred from homology"/>
<comment type="caution">
    <text evidence="11">The sequence shown here is derived from an EMBL/GenBank/DDBJ whole genome shotgun (WGS) entry which is preliminary data.</text>
</comment>
<dbReference type="PATRIC" id="fig|89059.3.peg.381"/>
<dbReference type="InterPro" id="IPR050681">
    <property type="entry name" value="CDF/SLC30A"/>
</dbReference>
<feature type="transmembrane region" description="Helical" evidence="8">
    <location>
        <begin position="21"/>
        <end position="43"/>
    </location>
</feature>
<gene>
    <name evidence="11" type="ORF">IV43_GL000374</name>
</gene>
<feature type="domain" description="Cation efflux protein transmembrane" evidence="9">
    <location>
        <begin position="21"/>
        <end position="208"/>
    </location>
</feature>
<keyword evidence="7 8" id="KW-0472">Membrane</keyword>
<keyword evidence="5 8" id="KW-1133">Transmembrane helix</keyword>
<dbReference type="Gene3D" id="1.20.1510.10">
    <property type="entry name" value="Cation efflux protein transmembrane domain"/>
    <property type="match status" value="1"/>
</dbReference>
<organism evidence="11 12">
    <name type="scientific">Ligilactobacillus acidipiscis</name>
    <dbReference type="NCBI Taxonomy" id="89059"/>
    <lineage>
        <taxon>Bacteria</taxon>
        <taxon>Bacillati</taxon>
        <taxon>Bacillota</taxon>
        <taxon>Bacilli</taxon>
        <taxon>Lactobacillales</taxon>
        <taxon>Lactobacillaceae</taxon>
        <taxon>Ligilactobacillus</taxon>
    </lineage>
</organism>
<comment type="similarity">
    <text evidence="2">Belongs to the cation diffusion facilitator (CDF) transporter (TC 2.A.4) family. SLC30A subfamily.</text>
</comment>
<evidence type="ECO:0000259" key="9">
    <source>
        <dbReference type="Pfam" id="PF01545"/>
    </source>
</evidence>
<dbReference type="Pfam" id="PF01545">
    <property type="entry name" value="Cation_efflux"/>
    <property type="match status" value="1"/>
</dbReference>
<evidence type="ECO:0000256" key="6">
    <source>
        <dbReference type="ARBA" id="ARBA00023065"/>
    </source>
</evidence>
<dbReference type="GO" id="GO:0005886">
    <property type="term" value="C:plasma membrane"/>
    <property type="evidence" value="ECO:0007669"/>
    <property type="project" value="TreeGrafter"/>
</dbReference>
<feature type="transmembrane region" description="Helical" evidence="8">
    <location>
        <begin position="81"/>
        <end position="105"/>
    </location>
</feature>
<evidence type="ECO:0000256" key="3">
    <source>
        <dbReference type="ARBA" id="ARBA00022448"/>
    </source>
</evidence>
<dbReference type="NCBIfam" id="TIGR01297">
    <property type="entry name" value="CDF"/>
    <property type="match status" value="1"/>
</dbReference>
<evidence type="ECO:0000256" key="7">
    <source>
        <dbReference type="ARBA" id="ARBA00023136"/>
    </source>
</evidence>
<feature type="domain" description="Cation efflux protein cytoplasmic" evidence="10">
    <location>
        <begin position="218"/>
        <end position="290"/>
    </location>
</feature>
<dbReference type="STRING" id="89059.LAC1533_0452"/>
<sequence>MTVMNETRLNKAKLTSRKYQIGITLNIVFIIVEFIFGGVANSIALVTDAVHNMADVLSLVISLIAIYLMNKKPTKRHTYGFYNTTIMSAMINSVILFVSLGIVIWESIVRLSTQSAGSQPVGWLVAVVALSGVVINGLTAVLMNGSKELNDRSNFWHFFGDTLLSVAVFAAGLIISLTDWDWLDPTISIIAALFILFESWSVLKESFEMSTNAVPQRLESADIEGYLLGFAHVVAINDLHIWPLSTTETALSAHIEIDQKADYFKTLDQITNGVEEKFQIGHVTVQLETCDKEHCETKI</sequence>
<dbReference type="InterPro" id="IPR036837">
    <property type="entry name" value="Cation_efflux_CTD_sf"/>
</dbReference>
<evidence type="ECO:0000256" key="8">
    <source>
        <dbReference type="SAM" id="Phobius"/>
    </source>
</evidence>